<dbReference type="PANTHER" id="PTHR43280">
    <property type="entry name" value="ARAC-FAMILY TRANSCRIPTIONAL REGULATOR"/>
    <property type="match status" value="1"/>
</dbReference>
<sequence length="405" mass="47243">MTNTPLTMTEIQVISRLFHDNFGLSVHYLDDLGDTLWKLGEQTIPFYMNRQDWYRPIQASKQKSIKPILITVTGVEYYAVIHARRGSDMETFVIGPATLLEVTGDTISGLLNDYGLNFKHHGELIDYFERIPIMSRSQMQHACRMLYYLLFRQELRPEEISEYAQPGSEPIRNEDVVKALMDQRDNFVFHPDYNFERQMLRMIKEGQKEELKKLLNSFPNQPGKLAKKSQLRNGKNYAICAITLATRAAIDGGLNDEIARTMSDIYIQQIEEVTSYSDVKIKQNEFMLEFAHRVAKLREQTFSKTVLTCKNYIFNHLYEDITVTKLSELTHLHPNYLSQVFKKEVGCSLKEYIQQVKVEEAKSLLKLNELSLSEICFRLNFNDQSYFTKVFKKFTGKTPKQFQNE</sequence>
<dbReference type="InterPro" id="IPR009057">
    <property type="entry name" value="Homeodomain-like_sf"/>
</dbReference>
<dbReference type="InterPro" id="IPR018062">
    <property type="entry name" value="HTH_AraC-typ_CS"/>
</dbReference>
<dbReference type="PROSITE" id="PS01124">
    <property type="entry name" value="HTH_ARAC_FAMILY_2"/>
    <property type="match status" value="1"/>
</dbReference>
<dbReference type="PRINTS" id="PR00032">
    <property type="entry name" value="HTHARAC"/>
</dbReference>
<dbReference type="InterPro" id="IPR018060">
    <property type="entry name" value="HTH_AraC"/>
</dbReference>
<dbReference type="Gene3D" id="1.10.10.60">
    <property type="entry name" value="Homeodomain-like"/>
    <property type="match status" value="2"/>
</dbReference>
<comment type="caution">
    <text evidence="5">The sequence shown here is derived from an EMBL/GenBank/DDBJ whole genome shotgun (WGS) entry which is preliminary data.</text>
</comment>
<dbReference type="EMBL" id="JBHTLU010000047">
    <property type="protein sequence ID" value="MFD1224706.1"/>
    <property type="molecule type" value="Genomic_DNA"/>
</dbReference>
<accession>A0ABW3UWH4</accession>
<dbReference type="PROSITE" id="PS00041">
    <property type="entry name" value="HTH_ARAC_FAMILY_1"/>
    <property type="match status" value="1"/>
</dbReference>
<dbReference type="PANTHER" id="PTHR43280:SF34">
    <property type="entry name" value="ARAC-FAMILY TRANSCRIPTIONAL REGULATOR"/>
    <property type="match status" value="1"/>
</dbReference>
<protein>
    <submittedName>
        <fullName evidence="5">Helix-turn-helix domain-containing protein</fullName>
    </submittedName>
</protein>
<dbReference type="Pfam" id="PF12833">
    <property type="entry name" value="HTH_18"/>
    <property type="match status" value="1"/>
</dbReference>
<reference evidence="6" key="1">
    <citation type="journal article" date="2019" name="Int. J. Syst. Evol. Microbiol.">
        <title>The Global Catalogue of Microorganisms (GCM) 10K type strain sequencing project: providing services to taxonomists for standard genome sequencing and annotation.</title>
        <authorList>
            <consortium name="The Broad Institute Genomics Platform"/>
            <consortium name="The Broad Institute Genome Sequencing Center for Infectious Disease"/>
            <person name="Wu L."/>
            <person name="Ma J."/>
        </authorList>
    </citation>
    <scope>NUCLEOTIDE SEQUENCE [LARGE SCALE GENOMIC DNA]</scope>
    <source>
        <strain evidence="6">CCUG 53270</strain>
    </source>
</reference>
<keyword evidence="2" id="KW-0238">DNA-binding</keyword>
<evidence type="ECO:0000313" key="6">
    <source>
        <dbReference type="Proteomes" id="UP001597180"/>
    </source>
</evidence>
<dbReference type="SUPFAM" id="SSF46689">
    <property type="entry name" value="Homeodomain-like"/>
    <property type="match status" value="2"/>
</dbReference>
<dbReference type="SMART" id="SM00342">
    <property type="entry name" value="HTH_ARAC"/>
    <property type="match status" value="1"/>
</dbReference>
<evidence type="ECO:0000256" key="3">
    <source>
        <dbReference type="ARBA" id="ARBA00023163"/>
    </source>
</evidence>
<proteinExistence type="predicted"/>
<keyword evidence="1" id="KW-0805">Transcription regulation</keyword>
<gene>
    <name evidence="5" type="ORF">ACFQ4B_31810</name>
</gene>
<dbReference type="InterPro" id="IPR020449">
    <property type="entry name" value="Tscrpt_reg_AraC-type_HTH"/>
</dbReference>
<evidence type="ECO:0000313" key="5">
    <source>
        <dbReference type="EMBL" id="MFD1224706.1"/>
    </source>
</evidence>
<evidence type="ECO:0000256" key="1">
    <source>
        <dbReference type="ARBA" id="ARBA00023015"/>
    </source>
</evidence>
<keyword evidence="3" id="KW-0804">Transcription</keyword>
<dbReference type="RefSeq" id="WP_179136117.1">
    <property type="nucleotide sequence ID" value="NZ_BAABJG010000010.1"/>
</dbReference>
<evidence type="ECO:0000256" key="2">
    <source>
        <dbReference type="ARBA" id="ARBA00023125"/>
    </source>
</evidence>
<organism evidence="5 6">
    <name type="scientific">Paenibacillus vulneris</name>
    <dbReference type="NCBI Taxonomy" id="1133364"/>
    <lineage>
        <taxon>Bacteria</taxon>
        <taxon>Bacillati</taxon>
        <taxon>Bacillota</taxon>
        <taxon>Bacilli</taxon>
        <taxon>Bacillales</taxon>
        <taxon>Paenibacillaceae</taxon>
        <taxon>Paenibacillus</taxon>
    </lineage>
</organism>
<feature type="domain" description="HTH araC/xylS-type" evidence="4">
    <location>
        <begin position="307"/>
        <end position="405"/>
    </location>
</feature>
<keyword evidence="6" id="KW-1185">Reference proteome</keyword>
<name>A0ABW3UWH4_9BACL</name>
<evidence type="ECO:0000259" key="4">
    <source>
        <dbReference type="PROSITE" id="PS01124"/>
    </source>
</evidence>
<dbReference type="Proteomes" id="UP001597180">
    <property type="component" value="Unassembled WGS sequence"/>
</dbReference>